<accession>A0ABQ2F7Z2</accession>
<comment type="caution">
    <text evidence="1">The sequence shown here is derived from an EMBL/GenBank/DDBJ whole genome shotgun (WGS) entry which is preliminary data.</text>
</comment>
<keyword evidence="2" id="KW-1185">Reference proteome</keyword>
<evidence type="ECO:0000313" key="1">
    <source>
        <dbReference type="EMBL" id="GGK69784.1"/>
    </source>
</evidence>
<evidence type="ECO:0000313" key="2">
    <source>
        <dbReference type="Proteomes" id="UP000662111"/>
    </source>
</evidence>
<protein>
    <submittedName>
        <fullName evidence="1">Uncharacterized protein</fullName>
    </submittedName>
</protein>
<dbReference type="Proteomes" id="UP000662111">
    <property type="component" value="Unassembled WGS sequence"/>
</dbReference>
<name>A0ABQ2F7Z2_9MICO</name>
<organism evidence="1 2">
    <name type="scientific">Ornithinimicrobium pekingense</name>
    <dbReference type="NCBI Taxonomy" id="384677"/>
    <lineage>
        <taxon>Bacteria</taxon>
        <taxon>Bacillati</taxon>
        <taxon>Actinomycetota</taxon>
        <taxon>Actinomycetes</taxon>
        <taxon>Micrococcales</taxon>
        <taxon>Ornithinimicrobiaceae</taxon>
        <taxon>Ornithinimicrobium</taxon>
    </lineage>
</organism>
<proteinExistence type="predicted"/>
<reference evidence="2" key="1">
    <citation type="journal article" date="2019" name="Int. J. Syst. Evol. Microbiol.">
        <title>The Global Catalogue of Microorganisms (GCM) 10K type strain sequencing project: providing services to taxonomists for standard genome sequencing and annotation.</title>
        <authorList>
            <consortium name="The Broad Institute Genomics Platform"/>
            <consortium name="The Broad Institute Genome Sequencing Center for Infectious Disease"/>
            <person name="Wu L."/>
            <person name="Ma J."/>
        </authorList>
    </citation>
    <scope>NUCLEOTIDE SEQUENCE [LARGE SCALE GENOMIC DNA]</scope>
    <source>
        <strain evidence="2">CGMCC 1.5362</strain>
    </source>
</reference>
<sequence>MGAARDRLDPRPPGEVADGAAQLGHRQHQVVELGCHDGILTSRPLCRPPVPLGVLCGVSALMALSVAAAGRDRVIA</sequence>
<gene>
    <name evidence="1" type="ORF">GCM10011509_17720</name>
</gene>
<dbReference type="EMBL" id="BMLB01000003">
    <property type="protein sequence ID" value="GGK69784.1"/>
    <property type="molecule type" value="Genomic_DNA"/>
</dbReference>